<evidence type="ECO:0000313" key="1">
    <source>
        <dbReference type="EMBL" id="SEU01302.1"/>
    </source>
</evidence>
<gene>
    <name evidence="1" type="ORF">SAMN04488694_12647</name>
</gene>
<proteinExistence type="predicted"/>
<dbReference type="AlphaFoldDB" id="A0A1I0IVL1"/>
<dbReference type="STRING" id="392421.SAMN04488694_12647"/>
<accession>A0A1I0IVL1</accession>
<organism evidence="1 2">
    <name type="scientific">Natrinema hispanicum</name>
    <dbReference type="NCBI Taxonomy" id="392421"/>
    <lineage>
        <taxon>Archaea</taxon>
        <taxon>Methanobacteriati</taxon>
        <taxon>Methanobacteriota</taxon>
        <taxon>Stenosarchaea group</taxon>
        <taxon>Halobacteria</taxon>
        <taxon>Halobacteriales</taxon>
        <taxon>Natrialbaceae</taxon>
        <taxon>Natrinema</taxon>
    </lineage>
</organism>
<dbReference type="RefSeq" id="WP_092934965.1">
    <property type="nucleotide sequence ID" value="NZ_FOIC01000026.1"/>
</dbReference>
<sequence length="71" mass="7536">MISDGFLARDQLGGGGHPTAAGCEVPVETFRDLADYWKTAEASVREDLLEAVLAVIDNDGDDNGDNTPDVE</sequence>
<name>A0A1I0IVL1_9EURY</name>
<dbReference type="EMBL" id="FOIC01000026">
    <property type="protein sequence ID" value="SEU01302.1"/>
    <property type="molecule type" value="Genomic_DNA"/>
</dbReference>
<protein>
    <submittedName>
        <fullName evidence="1">DHHA1 domain-containing protein</fullName>
    </submittedName>
</protein>
<dbReference type="Proteomes" id="UP000199320">
    <property type="component" value="Unassembled WGS sequence"/>
</dbReference>
<keyword evidence="2" id="KW-1185">Reference proteome</keyword>
<evidence type="ECO:0000313" key="2">
    <source>
        <dbReference type="Proteomes" id="UP000199320"/>
    </source>
</evidence>
<reference evidence="2" key="1">
    <citation type="submission" date="2016-10" db="EMBL/GenBank/DDBJ databases">
        <authorList>
            <person name="Varghese N."/>
            <person name="Submissions S."/>
        </authorList>
    </citation>
    <scope>NUCLEOTIDE SEQUENCE [LARGE SCALE GENOMIC DNA]</scope>
    <source>
        <strain evidence="2">CDM_6</strain>
    </source>
</reference>
<dbReference type="Gene3D" id="3.10.310.30">
    <property type="match status" value="1"/>
</dbReference>